<evidence type="ECO:0000313" key="4">
    <source>
        <dbReference type="EMBL" id="MBP1938676.1"/>
    </source>
</evidence>
<feature type="domain" description="DNA helicase DnaB-like N-terminal" evidence="3">
    <location>
        <begin position="1"/>
        <end position="80"/>
    </location>
</feature>
<dbReference type="PANTHER" id="PTHR30153">
    <property type="entry name" value="REPLICATIVE DNA HELICASE DNAB"/>
    <property type="match status" value="1"/>
</dbReference>
<dbReference type="Proteomes" id="UP001519273">
    <property type="component" value="Unassembled WGS sequence"/>
</dbReference>
<dbReference type="Pfam" id="PF00772">
    <property type="entry name" value="DnaB"/>
    <property type="match status" value="1"/>
</dbReference>
<keyword evidence="4" id="KW-0547">Nucleotide-binding</keyword>
<dbReference type="Gene3D" id="1.10.860.10">
    <property type="entry name" value="DNAb Helicase, Chain A"/>
    <property type="match status" value="1"/>
</dbReference>
<dbReference type="RefSeq" id="WP_209853394.1">
    <property type="nucleotide sequence ID" value="NZ_CBCRVE010000024.1"/>
</dbReference>
<evidence type="ECO:0000259" key="3">
    <source>
        <dbReference type="Pfam" id="PF00772"/>
    </source>
</evidence>
<name>A0ABS4H875_9BACL</name>
<protein>
    <submittedName>
        <fullName evidence="4">Replicative DNA helicase</fullName>
    </submittedName>
</protein>
<keyword evidence="2" id="KW-0238">DNA-binding</keyword>
<dbReference type="InterPro" id="IPR007693">
    <property type="entry name" value="DNA_helicase_DnaB-like_N"/>
</dbReference>
<keyword evidence="4" id="KW-0067">ATP-binding</keyword>
<gene>
    <name evidence="4" type="ORF">J2Z20_003618</name>
</gene>
<comment type="caution">
    <text evidence="4">The sequence shown here is derived from an EMBL/GenBank/DDBJ whole genome shotgun (WGS) entry which is preliminary data.</text>
</comment>
<keyword evidence="4" id="KW-0347">Helicase</keyword>
<evidence type="ECO:0000256" key="1">
    <source>
        <dbReference type="ARBA" id="ARBA00022705"/>
    </source>
</evidence>
<dbReference type="InterPro" id="IPR036185">
    <property type="entry name" value="DNA_heli_DnaB-like_N_sf"/>
</dbReference>
<sequence>MLIDSQVAVDEAMDMLRGNEFTKLEHRRIFKAMQEVFEDGQPVDLVTVIERLRVKGWLEYDSVSYLSKMANATPTASNAGY</sequence>
<dbReference type="InterPro" id="IPR016136">
    <property type="entry name" value="DNA_helicase_N/primase_C"/>
</dbReference>
<evidence type="ECO:0000256" key="2">
    <source>
        <dbReference type="ARBA" id="ARBA00023125"/>
    </source>
</evidence>
<keyword evidence="5" id="KW-1185">Reference proteome</keyword>
<keyword evidence="4" id="KW-0378">Hydrolase</keyword>
<evidence type="ECO:0000313" key="5">
    <source>
        <dbReference type="Proteomes" id="UP001519273"/>
    </source>
</evidence>
<dbReference type="EMBL" id="JAGGKP010000022">
    <property type="protein sequence ID" value="MBP1938676.1"/>
    <property type="molecule type" value="Genomic_DNA"/>
</dbReference>
<proteinExistence type="predicted"/>
<keyword evidence="1" id="KW-0235">DNA replication</keyword>
<organism evidence="4 5">
    <name type="scientific">Paenibacillus sediminis</name>
    <dbReference type="NCBI Taxonomy" id="664909"/>
    <lineage>
        <taxon>Bacteria</taxon>
        <taxon>Bacillati</taxon>
        <taxon>Bacillota</taxon>
        <taxon>Bacilli</taxon>
        <taxon>Bacillales</taxon>
        <taxon>Paenibacillaceae</taxon>
        <taxon>Paenibacillus</taxon>
    </lineage>
</organism>
<dbReference type="SUPFAM" id="SSF48024">
    <property type="entry name" value="N-terminal domain of DnaB helicase"/>
    <property type="match status" value="1"/>
</dbReference>
<dbReference type="PANTHER" id="PTHR30153:SF2">
    <property type="entry name" value="REPLICATIVE DNA HELICASE"/>
    <property type="match status" value="1"/>
</dbReference>
<dbReference type="GO" id="GO:0004386">
    <property type="term" value="F:helicase activity"/>
    <property type="evidence" value="ECO:0007669"/>
    <property type="project" value="UniProtKB-KW"/>
</dbReference>
<reference evidence="4 5" key="1">
    <citation type="submission" date="2021-03" db="EMBL/GenBank/DDBJ databases">
        <title>Genomic Encyclopedia of Type Strains, Phase IV (KMG-IV): sequencing the most valuable type-strain genomes for metagenomic binning, comparative biology and taxonomic classification.</title>
        <authorList>
            <person name="Goeker M."/>
        </authorList>
    </citation>
    <scope>NUCLEOTIDE SEQUENCE [LARGE SCALE GENOMIC DNA]</scope>
    <source>
        <strain evidence="4 5">DSM 23491</strain>
    </source>
</reference>
<accession>A0ABS4H875</accession>